<comment type="caution">
    <text evidence="1">The sequence shown here is derived from an EMBL/GenBank/DDBJ whole genome shotgun (WGS) entry which is preliminary data.</text>
</comment>
<sequence length="146" mass="16644">MKKRINVNFYINALNDVAQATEEMGNSLNDHYEIMEKAIIANDFSIVSDDEFTTTKEKFVEGTANYQENLSKLDDLQVPIPVLGKHKKLVSGYRTFVEGCDDMTNSINVEKHLVEVDAFRASEEKQDQGMTQTTDMMQRIMQQILG</sequence>
<evidence type="ECO:0000313" key="1">
    <source>
        <dbReference type="EMBL" id="KRK45690.1"/>
    </source>
</evidence>
<dbReference type="STRING" id="1423719.FC66_GL001149"/>
<dbReference type="OrthoDB" id="2146076at2"/>
<organism evidence="1 2">
    <name type="scientific">Dellaglioa algida DSM 15638</name>
    <dbReference type="NCBI Taxonomy" id="1423719"/>
    <lineage>
        <taxon>Bacteria</taxon>
        <taxon>Bacillati</taxon>
        <taxon>Bacillota</taxon>
        <taxon>Bacilli</taxon>
        <taxon>Lactobacillales</taxon>
        <taxon>Lactobacillaceae</taxon>
        <taxon>Dellaglioa</taxon>
    </lineage>
</organism>
<accession>A0A0R1HR68</accession>
<dbReference type="PATRIC" id="fig|1423719.4.peg.1170"/>
<dbReference type="AlphaFoldDB" id="A0A0R1HR68"/>
<name>A0A0R1HR68_9LACO</name>
<protein>
    <recommendedName>
        <fullName evidence="3">DUF2383 domain-containing protein</fullName>
    </recommendedName>
</protein>
<evidence type="ECO:0008006" key="3">
    <source>
        <dbReference type="Google" id="ProtNLM"/>
    </source>
</evidence>
<reference evidence="1 2" key="1">
    <citation type="journal article" date="2015" name="Genome Announc.">
        <title>Expanding the biotechnology potential of lactobacilli through comparative genomics of 213 strains and associated genera.</title>
        <authorList>
            <person name="Sun Z."/>
            <person name="Harris H.M."/>
            <person name="McCann A."/>
            <person name="Guo C."/>
            <person name="Argimon S."/>
            <person name="Zhang W."/>
            <person name="Yang X."/>
            <person name="Jeffery I.B."/>
            <person name="Cooney J.C."/>
            <person name="Kagawa T.F."/>
            <person name="Liu W."/>
            <person name="Song Y."/>
            <person name="Salvetti E."/>
            <person name="Wrobel A."/>
            <person name="Rasinkangas P."/>
            <person name="Parkhill J."/>
            <person name="Rea M.C."/>
            <person name="O'Sullivan O."/>
            <person name="Ritari J."/>
            <person name="Douillard F.P."/>
            <person name="Paul Ross R."/>
            <person name="Yang R."/>
            <person name="Briner A.E."/>
            <person name="Felis G.E."/>
            <person name="de Vos W.M."/>
            <person name="Barrangou R."/>
            <person name="Klaenhammer T.R."/>
            <person name="Caufield P.W."/>
            <person name="Cui Y."/>
            <person name="Zhang H."/>
            <person name="O'Toole P.W."/>
        </authorList>
    </citation>
    <scope>NUCLEOTIDE SEQUENCE [LARGE SCALE GENOMIC DNA]</scope>
    <source>
        <strain evidence="1 2">DSM 15638</strain>
    </source>
</reference>
<gene>
    <name evidence="1" type="ORF">FC66_GL001149</name>
</gene>
<proteinExistence type="predicted"/>
<keyword evidence="2" id="KW-1185">Reference proteome</keyword>
<evidence type="ECO:0000313" key="2">
    <source>
        <dbReference type="Proteomes" id="UP000051450"/>
    </source>
</evidence>
<dbReference type="Proteomes" id="UP000051450">
    <property type="component" value="Unassembled WGS sequence"/>
</dbReference>
<dbReference type="RefSeq" id="WP_057974210.1">
    <property type="nucleotide sequence ID" value="NZ_AZDI01000005.1"/>
</dbReference>
<dbReference type="EMBL" id="AZDI01000005">
    <property type="protein sequence ID" value="KRK45690.1"/>
    <property type="molecule type" value="Genomic_DNA"/>
</dbReference>